<protein>
    <submittedName>
        <fullName evidence="2">VapC toxin family PIN domain ribonuclease</fullName>
    </submittedName>
</protein>
<dbReference type="Gene3D" id="3.40.50.1010">
    <property type="entry name" value="5'-nuclease"/>
    <property type="match status" value="1"/>
</dbReference>
<evidence type="ECO:0000313" key="3">
    <source>
        <dbReference type="Proteomes" id="UP000257706"/>
    </source>
</evidence>
<evidence type="ECO:0000313" key="2">
    <source>
        <dbReference type="EMBL" id="HAE47761.1"/>
    </source>
</evidence>
<dbReference type="InterPro" id="IPR029060">
    <property type="entry name" value="PIN-like_dom_sf"/>
</dbReference>
<dbReference type="Pfam" id="PF01850">
    <property type="entry name" value="PIN"/>
    <property type="match status" value="1"/>
</dbReference>
<dbReference type="EMBL" id="DMAI01000157">
    <property type="protein sequence ID" value="HAE47761.1"/>
    <property type="molecule type" value="Genomic_DNA"/>
</dbReference>
<dbReference type="CDD" id="cd18682">
    <property type="entry name" value="PIN_VapC-like"/>
    <property type="match status" value="1"/>
</dbReference>
<dbReference type="AlphaFoldDB" id="A0A3B9IIR1"/>
<organism evidence="2 3">
    <name type="scientific">Tistrella mobilis</name>
    <dbReference type="NCBI Taxonomy" id="171437"/>
    <lineage>
        <taxon>Bacteria</taxon>
        <taxon>Pseudomonadati</taxon>
        <taxon>Pseudomonadota</taxon>
        <taxon>Alphaproteobacteria</taxon>
        <taxon>Geminicoccales</taxon>
        <taxon>Geminicoccaceae</taxon>
        <taxon>Tistrella</taxon>
    </lineage>
</organism>
<dbReference type="InterPro" id="IPR002716">
    <property type="entry name" value="PIN_dom"/>
</dbReference>
<reference evidence="2 3" key="1">
    <citation type="journal article" date="2018" name="Nat. Biotechnol.">
        <title>A standardized bacterial taxonomy based on genome phylogeny substantially revises the tree of life.</title>
        <authorList>
            <person name="Parks D.H."/>
            <person name="Chuvochina M."/>
            <person name="Waite D.W."/>
            <person name="Rinke C."/>
            <person name="Skarshewski A."/>
            <person name="Chaumeil P.A."/>
            <person name="Hugenholtz P."/>
        </authorList>
    </citation>
    <scope>NUCLEOTIDE SEQUENCE [LARGE SCALE GENOMIC DNA]</scope>
    <source>
        <strain evidence="2">UBA8739</strain>
    </source>
</reference>
<dbReference type="Proteomes" id="UP000257706">
    <property type="component" value="Unassembled WGS sequence"/>
</dbReference>
<accession>A0A3B9IIR1</accession>
<proteinExistence type="predicted"/>
<gene>
    <name evidence="2" type="ORF">DCK97_10110</name>
</gene>
<evidence type="ECO:0000259" key="1">
    <source>
        <dbReference type="Pfam" id="PF01850"/>
    </source>
</evidence>
<dbReference type="SUPFAM" id="SSF88723">
    <property type="entry name" value="PIN domain-like"/>
    <property type="match status" value="1"/>
</dbReference>
<comment type="caution">
    <text evidence="2">The sequence shown here is derived from an EMBL/GenBank/DDBJ whole genome shotgun (WGS) entry which is preliminary data.</text>
</comment>
<sequence>MAREGASAGNGRGGRRVIVIGASAILAAILGETGGDRVFDHLDAALVSSVNVAEVYTYATVNCLPVSAIDAFFTETGINVVAFDHAQAVLTGQLADITRKSGLSLGDRSCLALAKLQAAEVLTADRAWQRFAGALGLTITLLR</sequence>
<feature type="domain" description="PIN" evidence="1">
    <location>
        <begin position="19"/>
        <end position="132"/>
    </location>
</feature>
<name>A0A3B9IIR1_9PROT</name>